<evidence type="ECO:0000256" key="2">
    <source>
        <dbReference type="ARBA" id="ARBA00004950"/>
    </source>
</evidence>
<dbReference type="FunFam" id="3.90.700.10:FF:000002">
    <property type="entry name" value="L-aspartate oxidase"/>
    <property type="match status" value="1"/>
</dbReference>
<comment type="function">
    <text evidence="12">Catalyzes the oxidation of L-aspartate to iminoaspartate.</text>
</comment>
<dbReference type="InterPro" id="IPR015939">
    <property type="entry name" value="Fum_Rdtase/Succ_DH_flav-like_C"/>
</dbReference>
<proteinExistence type="inferred from homology"/>
<evidence type="ECO:0000256" key="4">
    <source>
        <dbReference type="ARBA" id="ARBA00012173"/>
    </source>
</evidence>
<accession>A0A117M6T5</accession>
<evidence type="ECO:0000313" key="16">
    <source>
        <dbReference type="Proteomes" id="UP000053467"/>
    </source>
</evidence>
<dbReference type="PIRSF" id="PIRSF000171">
    <property type="entry name" value="SDHA_APRA_LASPO"/>
    <property type="match status" value="1"/>
</dbReference>
<feature type="domain" description="Fumarate reductase/succinate dehydrogenase flavoprotein-like C-terminal" evidence="14">
    <location>
        <begin position="428"/>
        <end position="518"/>
    </location>
</feature>
<gene>
    <name evidence="15" type="ORF">XE03_0686</name>
</gene>
<dbReference type="Proteomes" id="UP000053467">
    <property type="component" value="Unassembled WGS sequence"/>
</dbReference>
<dbReference type="SUPFAM" id="SSF51905">
    <property type="entry name" value="FAD/NAD(P)-binding domain"/>
    <property type="match status" value="1"/>
</dbReference>
<organism evidence="15 16">
    <name type="scientific">candidate division TA06 bacterium 34_109</name>
    <dbReference type="NCBI Taxonomy" id="1635277"/>
    <lineage>
        <taxon>Bacteria</taxon>
        <taxon>Bacteria division TA06</taxon>
    </lineage>
</organism>
<dbReference type="AlphaFoldDB" id="A0A117M6T5"/>
<evidence type="ECO:0000313" key="15">
    <source>
        <dbReference type="EMBL" id="KUK87519.1"/>
    </source>
</evidence>
<evidence type="ECO:0000259" key="13">
    <source>
        <dbReference type="Pfam" id="PF00890"/>
    </source>
</evidence>
<comment type="similarity">
    <text evidence="3 12">Belongs to the FAD-dependent oxidoreductase 2 family. NadB subfamily.</text>
</comment>
<dbReference type="Gene3D" id="3.50.50.60">
    <property type="entry name" value="FAD/NAD(P)-binding domain"/>
    <property type="match status" value="1"/>
</dbReference>
<dbReference type="SUPFAM" id="SSF46977">
    <property type="entry name" value="Succinate dehydrogenase/fumarate reductase flavoprotein C-terminal domain"/>
    <property type="match status" value="1"/>
</dbReference>
<dbReference type="NCBIfam" id="TIGR00551">
    <property type="entry name" value="nadB"/>
    <property type="match status" value="1"/>
</dbReference>
<evidence type="ECO:0000256" key="11">
    <source>
        <dbReference type="PIRSR" id="PIRSR000171-1"/>
    </source>
</evidence>
<reference evidence="16" key="1">
    <citation type="journal article" date="2015" name="MBio">
        <title>Genome-Resolved Metagenomic Analysis Reveals Roles for Candidate Phyla and Other Microbial Community Members in Biogeochemical Transformations in Oil Reservoirs.</title>
        <authorList>
            <person name="Hu P."/>
            <person name="Tom L."/>
            <person name="Singh A."/>
            <person name="Thomas B.C."/>
            <person name="Baker B.J."/>
            <person name="Piceno Y.M."/>
            <person name="Andersen G.L."/>
            <person name="Banfield J.F."/>
        </authorList>
    </citation>
    <scope>NUCLEOTIDE SEQUENCE [LARGE SCALE GENOMIC DNA]</scope>
</reference>
<dbReference type="PANTHER" id="PTHR42716">
    <property type="entry name" value="L-ASPARTATE OXIDASE"/>
    <property type="match status" value="1"/>
</dbReference>
<dbReference type="Pfam" id="PF00890">
    <property type="entry name" value="FAD_binding_2"/>
    <property type="match status" value="1"/>
</dbReference>
<protein>
    <recommendedName>
        <fullName evidence="4 10">L-aspartate oxidase</fullName>
        <ecNumber evidence="4 10">1.4.3.16</ecNumber>
    </recommendedName>
</protein>
<dbReference type="InterPro" id="IPR003953">
    <property type="entry name" value="FAD-dep_OxRdtase_2_FAD-bd"/>
</dbReference>
<evidence type="ECO:0000256" key="1">
    <source>
        <dbReference type="ARBA" id="ARBA00001974"/>
    </source>
</evidence>
<evidence type="ECO:0000256" key="3">
    <source>
        <dbReference type="ARBA" id="ARBA00008562"/>
    </source>
</evidence>
<keyword evidence="5 12" id="KW-0285">Flavoprotein</keyword>
<dbReference type="PRINTS" id="PR00368">
    <property type="entry name" value="FADPNR"/>
</dbReference>
<comment type="caution">
    <text evidence="15">The sequence shown here is derived from an EMBL/GenBank/DDBJ whole genome shotgun (WGS) entry which is preliminary data.</text>
</comment>
<keyword evidence="8 12" id="KW-0560">Oxidoreductase</keyword>
<evidence type="ECO:0000256" key="12">
    <source>
        <dbReference type="RuleBase" id="RU362049"/>
    </source>
</evidence>
<evidence type="ECO:0000259" key="14">
    <source>
        <dbReference type="Pfam" id="PF02910"/>
    </source>
</evidence>
<evidence type="ECO:0000256" key="8">
    <source>
        <dbReference type="ARBA" id="ARBA00023002"/>
    </source>
</evidence>
<dbReference type="SUPFAM" id="SSF56425">
    <property type="entry name" value="Succinate dehydrogenase/fumarate reductase flavoprotein, catalytic domain"/>
    <property type="match status" value="1"/>
</dbReference>
<comment type="catalytic activity">
    <reaction evidence="9">
        <text>L-aspartate + O2 = iminosuccinate + H2O2</text>
        <dbReference type="Rhea" id="RHEA:25876"/>
        <dbReference type="ChEBI" id="CHEBI:15379"/>
        <dbReference type="ChEBI" id="CHEBI:16240"/>
        <dbReference type="ChEBI" id="CHEBI:29991"/>
        <dbReference type="ChEBI" id="CHEBI:77875"/>
        <dbReference type="EC" id="1.4.3.16"/>
    </reaction>
    <physiologicalReaction direction="left-to-right" evidence="9">
        <dbReference type="Rhea" id="RHEA:25877"/>
    </physiologicalReaction>
</comment>
<evidence type="ECO:0000256" key="6">
    <source>
        <dbReference type="ARBA" id="ARBA00022642"/>
    </source>
</evidence>
<dbReference type="InterPro" id="IPR027477">
    <property type="entry name" value="Succ_DH/fumarate_Rdtase_cat_sf"/>
</dbReference>
<feature type="domain" description="FAD-dependent oxidoreductase 2 FAD-binding" evidence="13">
    <location>
        <begin position="5"/>
        <end position="380"/>
    </location>
</feature>
<dbReference type="GO" id="GO:0008734">
    <property type="term" value="F:L-aspartate oxidase activity"/>
    <property type="evidence" value="ECO:0007669"/>
    <property type="project" value="UniProtKB-UniRule"/>
</dbReference>
<evidence type="ECO:0000256" key="10">
    <source>
        <dbReference type="NCBIfam" id="TIGR00551"/>
    </source>
</evidence>
<evidence type="ECO:0000256" key="7">
    <source>
        <dbReference type="ARBA" id="ARBA00022827"/>
    </source>
</evidence>
<dbReference type="GO" id="GO:0034628">
    <property type="term" value="P:'de novo' NAD+ biosynthetic process from L-aspartate"/>
    <property type="evidence" value="ECO:0007669"/>
    <property type="project" value="TreeGrafter"/>
</dbReference>
<dbReference type="EC" id="1.4.3.16" evidence="4 10"/>
<feature type="active site" description="Proton acceptor" evidence="11">
    <location>
        <position position="278"/>
    </location>
</feature>
<dbReference type="InterPro" id="IPR005288">
    <property type="entry name" value="NadB"/>
</dbReference>
<sequence length="523" mass="59258">MKNFDVIVVGSGIAGLTFAFKIAPYVNNVCLITKKSIDDSNTNYAQGGIAAVFGDDDSFELHIKDTLETGRFLSHKDAVEIMVSNGPRLVIELKELGAKFETDEDGKFKLGKEGGHSRRRIVYAGDYTGYEIEKTLIENIKTYNNIFMYTNHFVCDLIVDENNLCQGVYVLDVEKNEIEPYFSQFVVIATGGCGQVYKFTTNPMIATGDGIAISYLANAKIANMEFFQFHPTALYNSEELGRSFLISEAVRGEGAFLKLKDNRQFMHKYSDKKSLAPRDIVARAIDAELKLTGEDFVYLDLSPFTEKKFKERFPKIYEKCKQMNINVPYEPIPVVPAAHYSCGGILTDTNARSSIKNLYAIGEVACTGVHGGNRLASNSLLEALVFADLAFRDVREKLKEPFETTVPGFYSQPRPMDEETKNILSKIRKQLKELMWKKVSIVKTVKSLKEADEQVNILSETFFNLENYNNVEYFEVRNMLIVSKIIINSALKRKESRGLHYVKDFPEEKNEYLHDTIIQKEVL</sequence>
<evidence type="ECO:0000256" key="9">
    <source>
        <dbReference type="ARBA" id="ARBA00048305"/>
    </source>
</evidence>
<dbReference type="PATRIC" id="fig|1635277.3.peg.1690"/>
<comment type="cofactor">
    <cofactor evidence="1 12">
        <name>FAD</name>
        <dbReference type="ChEBI" id="CHEBI:57692"/>
    </cofactor>
</comment>
<keyword evidence="7 12" id="KW-0274">FAD</keyword>
<dbReference type="GO" id="GO:0005737">
    <property type="term" value="C:cytoplasm"/>
    <property type="evidence" value="ECO:0007669"/>
    <property type="project" value="UniProtKB-SubCell"/>
</dbReference>
<comment type="pathway">
    <text evidence="2 12">Cofactor biosynthesis; NAD(+) biosynthesis; iminoaspartate from L-aspartate (oxidase route): step 1/1.</text>
</comment>
<dbReference type="UniPathway" id="UPA00253">
    <property type="reaction ID" value="UER00326"/>
</dbReference>
<comment type="subcellular location">
    <subcellularLocation>
        <location evidence="12">Cytoplasm</location>
    </subcellularLocation>
</comment>
<dbReference type="Gene3D" id="3.90.700.10">
    <property type="entry name" value="Succinate dehydrogenase/fumarate reductase flavoprotein, catalytic domain"/>
    <property type="match status" value="1"/>
</dbReference>
<dbReference type="InterPro" id="IPR037099">
    <property type="entry name" value="Fum_R/Succ_DH_flav-like_C_sf"/>
</dbReference>
<dbReference type="EMBL" id="LGGX01000004">
    <property type="protein sequence ID" value="KUK87519.1"/>
    <property type="molecule type" value="Genomic_DNA"/>
</dbReference>
<keyword evidence="6 12" id="KW-0662">Pyridine nucleotide biosynthesis</keyword>
<dbReference type="InterPro" id="IPR036188">
    <property type="entry name" value="FAD/NAD-bd_sf"/>
</dbReference>
<dbReference type="PANTHER" id="PTHR42716:SF2">
    <property type="entry name" value="L-ASPARTATE OXIDASE, CHLOROPLASTIC"/>
    <property type="match status" value="1"/>
</dbReference>
<name>A0A117M6T5_UNCT6</name>
<dbReference type="Gene3D" id="1.20.58.100">
    <property type="entry name" value="Fumarate reductase/succinate dehydrogenase flavoprotein-like, C-terminal domain"/>
    <property type="match status" value="1"/>
</dbReference>
<evidence type="ECO:0000256" key="5">
    <source>
        <dbReference type="ARBA" id="ARBA00022630"/>
    </source>
</evidence>
<dbReference type="Pfam" id="PF02910">
    <property type="entry name" value="Succ_DH_flav_C"/>
    <property type="match status" value="1"/>
</dbReference>